<dbReference type="EMBL" id="AP011949">
    <property type="protein sequence ID" value="BAM42302.1"/>
    <property type="molecule type" value="Genomic_DNA"/>
</dbReference>
<dbReference type="AlphaFoldDB" id="J4CE55"/>
<dbReference type="Proteomes" id="UP000003786">
    <property type="component" value="Chromosome 4"/>
</dbReference>
<reference evidence="1 2" key="1">
    <citation type="journal article" date="2012" name="MBio">
        <title>Comparative genome analysis of three eukaryotic parasites with differing abilities to transform leukocytes reveals key mediators of Theileria-induced leukocyte transformation.</title>
        <authorList>
            <person name="Hayashida K."/>
            <person name="Hara Y."/>
            <person name="Abe T."/>
            <person name="Yamasaki C."/>
            <person name="Toyoda A."/>
            <person name="Kosuge T."/>
            <person name="Suzuki Y."/>
            <person name="Sato Y."/>
            <person name="Kawashima S."/>
            <person name="Katayama T."/>
            <person name="Wakaguri H."/>
            <person name="Inoue N."/>
            <person name="Homma K."/>
            <person name="Tada-Umezaki M."/>
            <person name="Yagi Y."/>
            <person name="Fujii Y."/>
            <person name="Habara T."/>
            <person name="Kanehisa M."/>
            <person name="Watanabe H."/>
            <person name="Ito K."/>
            <person name="Gojobori T."/>
            <person name="Sugawara H."/>
            <person name="Imanishi T."/>
            <person name="Weir W."/>
            <person name="Gardner M."/>
            <person name="Pain A."/>
            <person name="Shiels B."/>
            <person name="Hattori M."/>
            <person name="Nene V."/>
            <person name="Sugimoto C."/>
        </authorList>
    </citation>
    <scope>NUCLEOTIDE SEQUENCE [LARGE SCALE GENOMIC DNA]</scope>
    <source>
        <strain evidence="1 2">Shintoku</strain>
    </source>
</reference>
<dbReference type="KEGG" id="tot:TOT_040000671"/>
<gene>
    <name evidence="1" type="ORF">TOT_040000671</name>
</gene>
<dbReference type="VEuPathDB" id="PiroplasmaDB:TOT_040000671"/>
<organism evidence="1 2">
    <name type="scientific">Theileria orientalis strain Shintoku</name>
    <dbReference type="NCBI Taxonomy" id="869250"/>
    <lineage>
        <taxon>Eukaryota</taxon>
        <taxon>Sar</taxon>
        <taxon>Alveolata</taxon>
        <taxon>Apicomplexa</taxon>
        <taxon>Aconoidasida</taxon>
        <taxon>Piroplasmida</taxon>
        <taxon>Theileriidae</taxon>
        <taxon>Theileria</taxon>
    </lineage>
</organism>
<dbReference type="GeneID" id="20716720"/>
<accession>J4CE55</accession>
<proteinExistence type="predicted"/>
<protein>
    <submittedName>
        <fullName evidence="1">Uncharacterized protein</fullName>
    </submittedName>
</protein>
<evidence type="ECO:0000313" key="1">
    <source>
        <dbReference type="EMBL" id="BAM42302.1"/>
    </source>
</evidence>
<name>J4CE55_THEOR</name>
<evidence type="ECO:0000313" key="2">
    <source>
        <dbReference type="Proteomes" id="UP000003786"/>
    </source>
</evidence>
<dbReference type="RefSeq" id="XP_009692603.1">
    <property type="nucleotide sequence ID" value="XM_009694308.1"/>
</dbReference>
<keyword evidence="2" id="KW-1185">Reference proteome</keyword>
<sequence length="65" mass="7292">MVFGGHKLPFCCQQILFYTLGAPSHTLTCFSSRTLFFRPGCLNDPCYLNDIVEPCCLNDIVEPCT</sequence>